<dbReference type="InterPro" id="IPR004474">
    <property type="entry name" value="LytR_CpsA_psr"/>
</dbReference>
<evidence type="ECO:0000259" key="2">
    <source>
        <dbReference type="Pfam" id="PF03816"/>
    </source>
</evidence>
<dbReference type="NCBIfam" id="TIGR00350">
    <property type="entry name" value="lytR_cpsA_psr"/>
    <property type="match status" value="1"/>
</dbReference>
<proteinExistence type="inferred from homology"/>
<sequence>MAWTLALVLVLLLAWPVGLLIWANGKIEHVDALSGTPDSGSATTYLLAGSDARGGADGIPDDGTLGARTDTIMLLTAPAHGPASLISLPRDTYVDIPGHGPAKLNAAYAYGGAPLLVTTVEKLTGLHVDHYAEVGLGGVAEIVDAVGGVTLCFDPKVDKVTFPINDPDSGLVWQAPGCRKVEGTTAVAFARMRKADREGDIGRARRQQELISAVSGKVSQKSLVLQPARQVALIDAGLGALRVDQRSTIVDLGRLALAFRAATGPGGVRGTPPIANPDYRPGGVGSTVELDPDKTPAFWKAVADGTLEPGSVGGLG</sequence>
<keyword evidence="4" id="KW-1185">Reference proteome</keyword>
<dbReference type="RefSeq" id="WP_304602237.1">
    <property type="nucleotide sequence ID" value="NZ_JAUQYP010000002.1"/>
</dbReference>
<gene>
    <name evidence="3" type="ORF">Q6348_15205</name>
</gene>
<feature type="domain" description="Cell envelope-related transcriptional attenuator" evidence="2">
    <location>
        <begin position="68"/>
        <end position="219"/>
    </location>
</feature>
<dbReference type="EMBL" id="JAUQYP010000002">
    <property type="protein sequence ID" value="MDO8108544.1"/>
    <property type="molecule type" value="Genomic_DNA"/>
</dbReference>
<comment type="similarity">
    <text evidence="1">Belongs to the LytR/CpsA/Psr (LCP) family.</text>
</comment>
<dbReference type="PANTHER" id="PTHR33392">
    <property type="entry name" value="POLYISOPRENYL-TEICHOIC ACID--PEPTIDOGLYCAN TEICHOIC ACID TRANSFERASE TAGU"/>
    <property type="match status" value="1"/>
</dbReference>
<protein>
    <submittedName>
        <fullName evidence="3">LCP family protein</fullName>
    </submittedName>
</protein>
<comment type="caution">
    <text evidence="3">The sequence shown here is derived from an EMBL/GenBank/DDBJ whole genome shotgun (WGS) entry which is preliminary data.</text>
</comment>
<evidence type="ECO:0000313" key="4">
    <source>
        <dbReference type="Proteomes" id="UP001232536"/>
    </source>
</evidence>
<evidence type="ECO:0000313" key="3">
    <source>
        <dbReference type="EMBL" id="MDO8108544.1"/>
    </source>
</evidence>
<reference evidence="3 4" key="1">
    <citation type="submission" date="2023-07" db="EMBL/GenBank/DDBJ databases">
        <title>Description of novel actinomycetes strains, isolated from tidal flat sediment.</title>
        <authorList>
            <person name="Lu C."/>
        </authorList>
    </citation>
    <scope>NUCLEOTIDE SEQUENCE [LARGE SCALE GENOMIC DNA]</scope>
    <source>
        <strain evidence="3 4">SYSU T00b441</strain>
    </source>
</reference>
<evidence type="ECO:0000256" key="1">
    <source>
        <dbReference type="ARBA" id="ARBA00006068"/>
    </source>
</evidence>
<dbReference type="PANTHER" id="PTHR33392:SF6">
    <property type="entry name" value="POLYISOPRENYL-TEICHOIC ACID--PEPTIDOGLYCAN TEICHOIC ACID TRANSFERASE TAGU"/>
    <property type="match status" value="1"/>
</dbReference>
<dbReference type="Gene3D" id="3.40.630.190">
    <property type="entry name" value="LCP protein"/>
    <property type="match status" value="1"/>
</dbReference>
<dbReference type="Pfam" id="PF03816">
    <property type="entry name" value="LytR_cpsA_psr"/>
    <property type="match status" value="1"/>
</dbReference>
<organism evidence="3 4">
    <name type="scientific">Actinotalea lenta</name>
    <dbReference type="NCBI Taxonomy" id="3064654"/>
    <lineage>
        <taxon>Bacteria</taxon>
        <taxon>Bacillati</taxon>
        <taxon>Actinomycetota</taxon>
        <taxon>Actinomycetes</taxon>
        <taxon>Micrococcales</taxon>
        <taxon>Cellulomonadaceae</taxon>
        <taxon>Actinotalea</taxon>
    </lineage>
</organism>
<dbReference type="Proteomes" id="UP001232536">
    <property type="component" value="Unassembled WGS sequence"/>
</dbReference>
<accession>A0ABT9DCD8</accession>
<name>A0ABT9DCD8_9CELL</name>
<dbReference type="InterPro" id="IPR050922">
    <property type="entry name" value="LytR/CpsA/Psr_CW_biosynth"/>
</dbReference>